<evidence type="ECO:0000256" key="1">
    <source>
        <dbReference type="ARBA" id="ARBA00022801"/>
    </source>
</evidence>
<evidence type="ECO:0000259" key="3">
    <source>
        <dbReference type="Pfam" id="PF00326"/>
    </source>
</evidence>
<protein>
    <submittedName>
        <fullName evidence="4">Prolyl oligopeptidase family protein</fullName>
    </submittedName>
</protein>
<dbReference type="OrthoDB" id="9812921at2"/>
<sequence>MHMAWKCTVLLFLMLCVGNAKAVETFEQTGMSDIHSCFRGPFASYDKWLGFLSNKPGFKLENFPFSKEDFETYQTTLSCNWFTYEVGDVTVDGYLIYPTAAKTPLPTVIYNRGGNTTYGRVNVGRMMHDLMPLAAEGFAVIGSQYRWSGKRLKPADFVADGTEDQYGGIDVEDVLALVPIIKSLDIADSSRIGVYGSSRGGMQSYLFAKKYPDIKAMAIVAGLSDVFSFRDRSEKSRFLLSKLIPDFAENEEAALKARSAIYWADQLPKVPVLLIHAKDDERVTYANAVQMSERFTQYGIPFQFKTFDTGGHDLTGHKEEKDKALTDWFKKHL</sequence>
<dbReference type="GO" id="GO:0052689">
    <property type="term" value="F:carboxylic ester hydrolase activity"/>
    <property type="evidence" value="ECO:0007669"/>
    <property type="project" value="UniProtKB-ARBA"/>
</dbReference>
<dbReference type="InterPro" id="IPR029058">
    <property type="entry name" value="AB_hydrolase_fold"/>
</dbReference>
<dbReference type="SUPFAM" id="SSF53474">
    <property type="entry name" value="alpha/beta-Hydrolases"/>
    <property type="match status" value="1"/>
</dbReference>
<name>A0A285J3H4_9GAMM</name>
<dbReference type="PANTHER" id="PTHR22946">
    <property type="entry name" value="DIENELACTONE HYDROLASE DOMAIN-CONTAINING PROTEIN-RELATED"/>
    <property type="match status" value="1"/>
</dbReference>
<dbReference type="AlphaFoldDB" id="A0A285J3H4"/>
<dbReference type="InterPro" id="IPR001375">
    <property type="entry name" value="Peptidase_S9_cat"/>
</dbReference>
<keyword evidence="1" id="KW-0378">Hydrolase</keyword>
<feature type="signal peptide" evidence="2">
    <location>
        <begin position="1"/>
        <end position="22"/>
    </location>
</feature>
<dbReference type="Proteomes" id="UP000219353">
    <property type="component" value="Unassembled WGS sequence"/>
</dbReference>
<keyword evidence="2" id="KW-0732">Signal</keyword>
<evidence type="ECO:0000256" key="2">
    <source>
        <dbReference type="SAM" id="SignalP"/>
    </source>
</evidence>
<reference evidence="5" key="1">
    <citation type="submission" date="2017-09" db="EMBL/GenBank/DDBJ databases">
        <authorList>
            <person name="Varghese N."/>
            <person name="Submissions S."/>
        </authorList>
    </citation>
    <scope>NUCLEOTIDE SEQUENCE [LARGE SCALE GENOMIC DNA]</scope>
    <source>
        <strain evidence="5">CGMCC 1.12461</strain>
    </source>
</reference>
<proteinExistence type="predicted"/>
<dbReference type="Pfam" id="PF00326">
    <property type="entry name" value="Peptidase_S9"/>
    <property type="match status" value="1"/>
</dbReference>
<dbReference type="GO" id="GO:0008236">
    <property type="term" value="F:serine-type peptidase activity"/>
    <property type="evidence" value="ECO:0007669"/>
    <property type="project" value="InterPro"/>
</dbReference>
<dbReference type="InterPro" id="IPR050261">
    <property type="entry name" value="FrsA_esterase"/>
</dbReference>
<evidence type="ECO:0000313" key="4">
    <source>
        <dbReference type="EMBL" id="SNY54890.1"/>
    </source>
</evidence>
<feature type="chain" id="PRO_5012040937" evidence="2">
    <location>
        <begin position="23"/>
        <end position="333"/>
    </location>
</feature>
<dbReference type="EMBL" id="OBEB01000005">
    <property type="protein sequence ID" value="SNY54890.1"/>
    <property type="molecule type" value="Genomic_DNA"/>
</dbReference>
<keyword evidence="5" id="KW-1185">Reference proteome</keyword>
<evidence type="ECO:0000313" key="5">
    <source>
        <dbReference type="Proteomes" id="UP000219353"/>
    </source>
</evidence>
<accession>A0A285J3H4</accession>
<dbReference type="PANTHER" id="PTHR22946:SF9">
    <property type="entry name" value="POLYKETIDE TRANSFERASE AF380"/>
    <property type="match status" value="1"/>
</dbReference>
<gene>
    <name evidence="4" type="ORF">SAMN06297280_2762</name>
</gene>
<organism evidence="4 5">
    <name type="scientific">Arsukibacterium tuosuense</name>
    <dbReference type="NCBI Taxonomy" id="1323745"/>
    <lineage>
        <taxon>Bacteria</taxon>
        <taxon>Pseudomonadati</taxon>
        <taxon>Pseudomonadota</taxon>
        <taxon>Gammaproteobacteria</taxon>
        <taxon>Chromatiales</taxon>
        <taxon>Chromatiaceae</taxon>
        <taxon>Arsukibacterium</taxon>
    </lineage>
</organism>
<dbReference type="GO" id="GO:0006508">
    <property type="term" value="P:proteolysis"/>
    <property type="evidence" value="ECO:0007669"/>
    <property type="project" value="InterPro"/>
</dbReference>
<feature type="domain" description="Peptidase S9 prolyl oligopeptidase catalytic" evidence="3">
    <location>
        <begin position="128"/>
        <end position="333"/>
    </location>
</feature>
<dbReference type="Gene3D" id="3.40.50.1820">
    <property type="entry name" value="alpha/beta hydrolase"/>
    <property type="match status" value="1"/>
</dbReference>